<evidence type="ECO:0000259" key="2">
    <source>
        <dbReference type="PROSITE" id="PS51425"/>
    </source>
</evidence>
<dbReference type="OrthoDB" id="498590at2759"/>
<dbReference type="PANTHER" id="PTHR11199">
    <property type="entry name" value="STROMAL ANTIGEN"/>
    <property type="match status" value="1"/>
</dbReference>
<dbReference type="InterPro" id="IPR013721">
    <property type="entry name" value="STAG"/>
</dbReference>
<evidence type="ECO:0000313" key="4">
    <source>
        <dbReference type="Proteomes" id="UP000187013"/>
    </source>
</evidence>
<organism evidence="3 4">
    <name type="scientific">Zygosaccharomyces rouxii</name>
    <dbReference type="NCBI Taxonomy" id="4956"/>
    <lineage>
        <taxon>Eukaryota</taxon>
        <taxon>Fungi</taxon>
        <taxon>Dikarya</taxon>
        <taxon>Ascomycota</taxon>
        <taxon>Saccharomycotina</taxon>
        <taxon>Saccharomycetes</taxon>
        <taxon>Saccharomycetales</taxon>
        <taxon>Saccharomycetaceae</taxon>
        <taxon>Zygosaccharomyces</taxon>
    </lineage>
</organism>
<feature type="region of interest" description="Disordered" evidence="1">
    <location>
        <begin position="1"/>
        <end position="93"/>
    </location>
</feature>
<dbReference type="Pfam" id="PF08514">
    <property type="entry name" value="STAG"/>
    <property type="match status" value="1"/>
</dbReference>
<dbReference type="Pfam" id="PF21767">
    <property type="entry name" value="SCC3_C"/>
    <property type="match status" value="1"/>
</dbReference>
<feature type="compositionally biased region" description="Acidic residues" evidence="1">
    <location>
        <begin position="1052"/>
        <end position="1068"/>
    </location>
</feature>
<feature type="region of interest" description="Disordered" evidence="1">
    <location>
        <begin position="1032"/>
        <end position="1082"/>
    </location>
</feature>
<dbReference type="Pfam" id="PF21581">
    <property type="entry name" value="SCD"/>
    <property type="match status" value="1"/>
</dbReference>
<comment type="caution">
    <text evidence="3">The sequence shown here is derived from an EMBL/GenBank/DDBJ whole genome shotgun (WGS) entry which is preliminary data.</text>
</comment>
<feature type="compositionally biased region" description="Low complexity" evidence="1">
    <location>
        <begin position="28"/>
        <end position="37"/>
    </location>
</feature>
<dbReference type="InterPro" id="IPR016024">
    <property type="entry name" value="ARM-type_fold"/>
</dbReference>
<feature type="compositionally biased region" description="Low complexity" evidence="1">
    <location>
        <begin position="75"/>
        <end position="90"/>
    </location>
</feature>
<dbReference type="Proteomes" id="UP000187013">
    <property type="component" value="Unassembled WGS sequence"/>
</dbReference>
<feature type="domain" description="SCD" evidence="2">
    <location>
        <begin position="336"/>
        <end position="425"/>
    </location>
</feature>
<name>A0A1Q3AEJ1_ZYGRO</name>
<evidence type="ECO:0000256" key="1">
    <source>
        <dbReference type="SAM" id="MobiDB-lite"/>
    </source>
</evidence>
<dbReference type="InterPro" id="IPR048610">
    <property type="entry name" value="SCC3_C"/>
</dbReference>
<dbReference type="GO" id="GO:0007062">
    <property type="term" value="P:sister chromatid cohesion"/>
    <property type="evidence" value="ECO:0007669"/>
    <property type="project" value="UniProtKB-ARBA"/>
</dbReference>
<dbReference type="InterPro" id="IPR020839">
    <property type="entry name" value="SCD"/>
</dbReference>
<accession>A0A1Q3AEJ1</accession>
<reference evidence="3 4" key="1">
    <citation type="submission" date="2016-08" db="EMBL/GenBank/DDBJ databases">
        <title>Draft genome sequence of allopolyploid Zygosaccharomyces rouxii.</title>
        <authorList>
            <person name="Watanabe J."/>
            <person name="Uehara K."/>
            <person name="Mogi Y."/>
            <person name="Tsukioka Y."/>
        </authorList>
    </citation>
    <scope>NUCLEOTIDE SEQUENCE [LARGE SCALE GENOMIC DNA]</scope>
    <source>
        <strain evidence="3 4">NBRC 110957</strain>
    </source>
</reference>
<dbReference type="GO" id="GO:0005634">
    <property type="term" value="C:nucleus"/>
    <property type="evidence" value="ECO:0007669"/>
    <property type="project" value="TreeGrafter"/>
</dbReference>
<dbReference type="Gene3D" id="1.25.10.10">
    <property type="entry name" value="Leucine-rich Repeat Variant"/>
    <property type="match status" value="1"/>
</dbReference>
<dbReference type="PROSITE" id="PS51425">
    <property type="entry name" value="SCD"/>
    <property type="match status" value="1"/>
</dbReference>
<dbReference type="GO" id="GO:0008278">
    <property type="term" value="C:cohesin complex"/>
    <property type="evidence" value="ECO:0007669"/>
    <property type="project" value="TreeGrafter"/>
</dbReference>
<dbReference type="GO" id="GO:0000785">
    <property type="term" value="C:chromatin"/>
    <property type="evidence" value="ECO:0007669"/>
    <property type="project" value="TreeGrafter"/>
</dbReference>
<evidence type="ECO:0000313" key="3">
    <source>
        <dbReference type="EMBL" id="GAV54186.1"/>
    </source>
</evidence>
<dbReference type="PANTHER" id="PTHR11199:SF0">
    <property type="entry name" value="LD34181P-RELATED"/>
    <property type="match status" value="1"/>
</dbReference>
<dbReference type="AlphaFoldDB" id="A0A1Q3AEJ1"/>
<feature type="compositionally biased region" description="Acidic residues" evidence="1">
    <location>
        <begin position="38"/>
        <end position="51"/>
    </location>
</feature>
<protein>
    <recommendedName>
        <fullName evidence="2">SCD domain-containing protein</fullName>
    </recommendedName>
</protein>
<dbReference type="InterPro" id="IPR011989">
    <property type="entry name" value="ARM-like"/>
</dbReference>
<dbReference type="EMBL" id="BDGX01000037">
    <property type="protein sequence ID" value="GAV54186.1"/>
    <property type="molecule type" value="Genomic_DNA"/>
</dbReference>
<dbReference type="GO" id="GO:0003682">
    <property type="term" value="F:chromatin binding"/>
    <property type="evidence" value="ECO:0007669"/>
    <property type="project" value="TreeGrafter"/>
</dbReference>
<dbReference type="SUPFAM" id="SSF48371">
    <property type="entry name" value="ARM repeat"/>
    <property type="match status" value="1"/>
</dbReference>
<proteinExistence type="predicted"/>
<dbReference type="InterPro" id="IPR039662">
    <property type="entry name" value="Cohesin_Scc3/SA"/>
</dbReference>
<sequence length="1082" mass="123983">MSDIRRSSRIRTKSSKDVQEVEAEADLDVSGIESDSSSGEEEGKDDDDYEEPSSKKRRKANSAQSDKGRKRAKSRGSGTTSSSRSSTASKQDQETYLETIKDFQPTELFQVLATSEDLSIDELLRDSLEGYSQDRDRFLQEFINLLLCCCGAVARLELHDVHSNESSNETVGELQLLFQRQKVHEFHLLISKDSKKKSKYPPLYANFVEFMFRFMDVANDLQLLYVESDEDESEIGTGPLIIDLLTWLSPLSVCKIRSLRYTATLTLYLFQDFLTNHVVDLDKNYLSKLSKQLSVENKKKRPNGKTVEKLESTIAEIQSSKMVTQGIIDNVIKLCFVHRFKDVDETIRCESMVHLASWIKSFPEYFLKVTFLKYFGWLLSDSSVTVRLQVLKILPQLITQHHNRAVDNSAVRQFFERFKERILEIALKDSNLEVRLSAVQVLVEVASLGYLEDTEILSISSLIFEDSEIKISSHGKNSRYLASVAKFFACITEEKFEEFTNNRALPKELFDVRTSSAVRIGIFMNLLNESLTEYFQKVPQIDSEKRIHILFQAAEFLYPYFGSLIRDICKILTFEGELNHESLEAPTYTGDNNNEENNDENNNFSLLLPIDSNNIILYVTTLHGLAYGGTHMRGQPKFKVAEAVLPHLDQLIKRLPIELSNVLASILGIFNLFAFEDWIHTGYEKDIRKILEKVIKAFNESTLTSRTQDLKYRSFTETVCQVRKLGFNELDELWLNHISQLKIHLSKFLEEKLNPNVQDTESDETMNTLYGVFLNKLALLGKVYPIEFEENLMTPFLNRFVQRLPQIGVHCQLETVQEIHLRLLGLLTTWQLQKWVDILEKSSENDSPSQIPETSLRTVSSILTSFNSIFDALSSDTNDNDGTLGDFLLKWSTSSSFIDIVISLKVFELGVAESEKSWKHALRENFGSYVTTSANHVLLQVFLYLESLFANESSEQLDRNPQEDVNLNDIKYDGFRDGCEKELLLFTIKLKGLMKLGLLDDVLFSRINLNKEKLGPLYAKVIEDTIFDQDKKDRAPPAAHHQKVVENNYNAEELEPIDEQSQEDEPAEIEMLRNDPIDDSEI</sequence>
<gene>
    <name evidence="3" type="ORF">ZYGR_0AK06880</name>
</gene>